<dbReference type="PANTHER" id="PTHR23150:SF19">
    <property type="entry name" value="FORMYLGLYCINE-GENERATING ENZYME"/>
    <property type="match status" value="1"/>
</dbReference>
<dbReference type="InterPro" id="IPR005532">
    <property type="entry name" value="SUMF_dom"/>
</dbReference>
<name>A0ABX4IX86_9HYPH</name>
<proteinExistence type="predicted"/>
<dbReference type="InterPro" id="IPR042095">
    <property type="entry name" value="SUMF_sf"/>
</dbReference>
<dbReference type="EMBL" id="NWSL01000043">
    <property type="protein sequence ID" value="PDS47509.1"/>
    <property type="molecule type" value="Genomic_DNA"/>
</dbReference>
<evidence type="ECO:0000313" key="2">
    <source>
        <dbReference type="EMBL" id="PDS47509.1"/>
    </source>
</evidence>
<protein>
    <submittedName>
        <fullName evidence="2">Nitrate reductase</fullName>
    </submittedName>
</protein>
<evidence type="ECO:0000313" key="3">
    <source>
        <dbReference type="Proteomes" id="UP000219972"/>
    </source>
</evidence>
<dbReference type="RefSeq" id="WP_097545314.1">
    <property type="nucleotide sequence ID" value="NZ_NWSK01000037.1"/>
</dbReference>
<dbReference type="InterPro" id="IPR051043">
    <property type="entry name" value="Sulfatase_Mod_Factor_Kinase"/>
</dbReference>
<comment type="caution">
    <text evidence="2">The sequence shown here is derived from an EMBL/GenBank/DDBJ whole genome shotgun (WGS) entry which is preliminary data.</text>
</comment>
<sequence length="320" mass="34792">MTTHAGTDAVSGISIAIPLALLAVLSGAVAVETGFVAFGKTDSRLASPELITIRPRAFSYREPAEYFRNGLAVDAPKRDVNVATPLYIMKFQTTRGEYQQCVAESVCVPPEDQSGEPAKDVPVTGVSYDDAVRYAAWISKRTGEDWRLPSDFELAYAAADRFPDDALGVDADETNPAIRWLADYEREARRSASVDPRPQRKGSFGISETGLVDFGGNIWEWTLTCNRRIDFDKPASAEEPDAETCGIMIASGRHRSPMSGFVRNPKGGGCSVGAPPDNLGFRLVRHPTFVQSIKDFTLRALADILGPTTRAQTEQNSNEG</sequence>
<dbReference type="PANTHER" id="PTHR23150">
    <property type="entry name" value="SULFATASE MODIFYING FACTOR 1, 2"/>
    <property type="match status" value="1"/>
</dbReference>
<gene>
    <name evidence="2" type="ORF">CO662_34395</name>
</gene>
<dbReference type="SUPFAM" id="SSF56436">
    <property type="entry name" value="C-type lectin-like"/>
    <property type="match status" value="1"/>
</dbReference>
<dbReference type="InterPro" id="IPR016187">
    <property type="entry name" value="CTDL_fold"/>
</dbReference>
<dbReference type="Proteomes" id="UP000219972">
    <property type="component" value="Unassembled WGS sequence"/>
</dbReference>
<dbReference type="Gene3D" id="3.90.1580.10">
    <property type="entry name" value="paralog of FGE (formylglycine-generating enzyme)"/>
    <property type="match status" value="1"/>
</dbReference>
<accession>A0ABX4IX86</accession>
<dbReference type="Pfam" id="PF03781">
    <property type="entry name" value="FGE-sulfatase"/>
    <property type="match status" value="1"/>
</dbReference>
<evidence type="ECO:0000259" key="1">
    <source>
        <dbReference type="Pfam" id="PF03781"/>
    </source>
</evidence>
<keyword evidence="3" id="KW-1185">Reference proteome</keyword>
<reference evidence="2 3" key="1">
    <citation type="submission" date="2017-09" db="EMBL/GenBank/DDBJ databases">
        <title>Comparative genomics of rhizobia isolated from Phaseolus vulgaris in China.</title>
        <authorList>
            <person name="Tong W."/>
        </authorList>
    </citation>
    <scope>NUCLEOTIDE SEQUENCE [LARGE SCALE GENOMIC DNA]</scope>
    <source>
        <strain evidence="2 3">Y27</strain>
    </source>
</reference>
<organism evidence="2 3">
    <name type="scientific">Rhizobium anhuiense</name>
    <dbReference type="NCBI Taxonomy" id="1184720"/>
    <lineage>
        <taxon>Bacteria</taxon>
        <taxon>Pseudomonadati</taxon>
        <taxon>Pseudomonadota</taxon>
        <taxon>Alphaproteobacteria</taxon>
        <taxon>Hyphomicrobiales</taxon>
        <taxon>Rhizobiaceae</taxon>
        <taxon>Rhizobium/Agrobacterium group</taxon>
        <taxon>Rhizobium</taxon>
    </lineage>
</organism>
<feature type="domain" description="Sulfatase-modifying factor enzyme-like" evidence="1">
    <location>
        <begin position="68"/>
        <end position="285"/>
    </location>
</feature>